<feature type="region of interest" description="Disordered" evidence="6">
    <location>
        <begin position="191"/>
        <end position="217"/>
    </location>
</feature>
<dbReference type="NCBIfam" id="NF004612">
    <property type="entry name" value="PRK05943.1"/>
    <property type="match status" value="1"/>
</dbReference>
<dbReference type="InterPro" id="IPR001021">
    <property type="entry name" value="Ribosomal_bL25_long"/>
</dbReference>
<evidence type="ECO:0000256" key="1">
    <source>
        <dbReference type="ARBA" id="ARBA00022730"/>
    </source>
</evidence>
<dbReference type="Pfam" id="PF14693">
    <property type="entry name" value="Ribosomal_TL5_C"/>
    <property type="match status" value="1"/>
</dbReference>
<organism evidence="9">
    <name type="scientific">Thiolapillus brandeum</name>
    <dbReference type="NCBI Taxonomy" id="1076588"/>
    <lineage>
        <taxon>Bacteria</taxon>
        <taxon>Pseudomonadati</taxon>
        <taxon>Pseudomonadota</taxon>
        <taxon>Gammaproteobacteria</taxon>
        <taxon>Chromatiales</taxon>
        <taxon>Sedimenticolaceae</taxon>
        <taxon>Thiolapillus</taxon>
    </lineage>
</organism>
<dbReference type="HAMAP" id="MF_01336">
    <property type="entry name" value="Ribosomal_bL25"/>
    <property type="match status" value="1"/>
</dbReference>
<comment type="caution">
    <text evidence="9">The sequence shown here is derived from an EMBL/GenBank/DDBJ whole genome shotgun (WGS) entry which is preliminary data.</text>
</comment>
<feature type="domain" description="Large ribosomal subunit protein bL25 beta" evidence="8">
    <location>
        <begin position="103"/>
        <end position="192"/>
    </location>
</feature>
<dbReference type="CDD" id="cd00495">
    <property type="entry name" value="Ribosomal_L25_TL5_CTC"/>
    <property type="match status" value="1"/>
</dbReference>
<dbReference type="Gene3D" id="2.170.120.20">
    <property type="entry name" value="Ribosomal protein L25, beta domain"/>
    <property type="match status" value="1"/>
</dbReference>
<keyword evidence="2 5" id="KW-0694">RNA-binding</keyword>
<evidence type="ECO:0000256" key="6">
    <source>
        <dbReference type="SAM" id="MobiDB-lite"/>
    </source>
</evidence>
<dbReference type="GO" id="GO:0006412">
    <property type="term" value="P:translation"/>
    <property type="evidence" value="ECO:0007669"/>
    <property type="project" value="UniProtKB-UniRule"/>
</dbReference>
<dbReference type="Proteomes" id="UP000885822">
    <property type="component" value="Unassembled WGS sequence"/>
</dbReference>
<evidence type="ECO:0000313" key="9">
    <source>
        <dbReference type="EMBL" id="HDK38348.1"/>
    </source>
</evidence>
<keyword evidence="1 5" id="KW-0699">rRNA-binding</keyword>
<dbReference type="InterPro" id="IPR020930">
    <property type="entry name" value="Ribosomal_uL5_bac-type"/>
</dbReference>
<dbReference type="InterPro" id="IPR020055">
    <property type="entry name" value="Ribosomal_bL25_short"/>
</dbReference>
<dbReference type="NCBIfam" id="NF004130">
    <property type="entry name" value="PRK05618.1-5"/>
    <property type="match status" value="1"/>
</dbReference>
<dbReference type="GO" id="GO:0003735">
    <property type="term" value="F:structural constituent of ribosome"/>
    <property type="evidence" value="ECO:0007669"/>
    <property type="project" value="InterPro"/>
</dbReference>
<feature type="compositionally biased region" description="Acidic residues" evidence="6">
    <location>
        <begin position="198"/>
        <end position="217"/>
    </location>
</feature>
<evidence type="ECO:0000256" key="4">
    <source>
        <dbReference type="ARBA" id="ARBA00023274"/>
    </source>
</evidence>
<dbReference type="EMBL" id="DRCV01000218">
    <property type="protein sequence ID" value="HDK38348.1"/>
    <property type="molecule type" value="Genomic_DNA"/>
</dbReference>
<reference evidence="9" key="1">
    <citation type="journal article" date="2020" name="mSystems">
        <title>Genome- and Community-Level Interaction Insights into Carbon Utilization and Element Cycling Functions of Hydrothermarchaeota in Hydrothermal Sediment.</title>
        <authorList>
            <person name="Zhou Z."/>
            <person name="Liu Y."/>
            <person name="Xu W."/>
            <person name="Pan J."/>
            <person name="Luo Z.H."/>
            <person name="Li M."/>
        </authorList>
    </citation>
    <scope>NUCLEOTIDE SEQUENCE [LARGE SCALE GENOMIC DNA]</scope>
    <source>
        <strain evidence="9">HyVt-26</strain>
    </source>
</reference>
<dbReference type="InterPro" id="IPR020056">
    <property type="entry name" value="Rbsml_bL25/Gln-tRNA_synth_N"/>
</dbReference>
<comment type="subunit">
    <text evidence="5">Part of the 50S ribosomal subunit; part of the 5S rRNA/L5/L18/L25 subcomplex. Contacts the 5S rRNA. Binds to the 5S rRNA independently of L5 and L18.</text>
</comment>
<keyword evidence="3 5" id="KW-0689">Ribosomal protein</keyword>
<dbReference type="HAMAP" id="MF_01334">
    <property type="entry name" value="Ribosomal_bL25_CTC"/>
    <property type="match status" value="1"/>
</dbReference>
<dbReference type="PANTHER" id="PTHR33284:SF1">
    <property type="entry name" value="RIBOSOMAL PROTEIN L25_GLN-TRNA SYNTHETASE, ANTI-CODON-BINDING DOMAIN-CONTAINING PROTEIN"/>
    <property type="match status" value="1"/>
</dbReference>
<name>A0A831NSH9_9GAMM</name>
<gene>
    <name evidence="5" type="primary">rplY</name>
    <name evidence="5" type="synonym">ctc</name>
    <name evidence="9" type="ORF">ENG92_04960</name>
</gene>
<dbReference type="GO" id="GO:0008097">
    <property type="term" value="F:5S rRNA binding"/>
    <property type="evidence" value="ECO:0007669"/>
    <property type="project" value="InterPro"/>
</dbReference>
<dbReference type="PANTHER" id="PTHR33284">
    <property type="entry name" value="RIBOSOMAL PROTEIN L25/GLN-TRNA SYNTHETASE, ANTI-CODON-BINDING DOMAIN-CONTAINING PROTEIN"/>
    <property type="match status" value="1"/>
</dbReference>
<evidence type="ECO:0000256" key="3">
    <source>
        <dbReference type="ARBA" id="ARBA00022980"/>
    </source>
</evidence>
<feature type="domain" description="Large ribosomal subunit protein bL25 L25" evidence="7">
    <location>
        <begin position="7"/>
        <end position="94"/>
    </location>
</feature>
<dbReference type="NCBIfam" id="NF004128">
    <property type="entry name" value="PRK05618.1-2"/>
    <property type="match status" value="1"/>
</dbReference>
<evidence type="ECO:0000256" key="2">
    <source>
        <dbReference type="ARBA" id="ARBA00022884"/>
    </source>
</evidence>
<dbReference type="InterPro" id="IPR020057">
    <property type="entry name" value="Ribosomal_bL25_b-dom"/>
</dbReference>
<dbReference type="Gene3D" id="2.40.240.10">
    <property type="entry name" value="Ribosomal Protein L25, Chain P"/>
    <property type="match status" value="1"/>
</dbReference>
<dbReference type="AlphaFoldDB" id="A0A831NSH9"/>
<dbReference type="SUPFAM" id="SSF50715">
    <property type="entry name" value="Ribosomal protein L25-like"/>
    <property type="match status" value="1"/>
</dbReference>
<dbReference type="Pfam" id="PF01386">
    <property type="entry name" value="Ribosomal_L25p"/>
    <property type="match status" value="1"/>
</dbReference>
<proteinExistence type="inferred from homology"/>
<dbReference type="InterPro" id="IPR037121">
    <property type="entry name" value="Ribosomal_bL25_C"/>
</dbReference>
<protein>
    <recommendedName>
        <fullName evidence="5">Large ribosomal subunit protein bL25</fullName>
    </recommendedName>
    <alternativeName>
        <fullName evidence="5">General stress protein CTC</fullName>
    </alternativeName>
</protein>
<dbReference type="NCBIfam" id="TIGR00731">
    <property type="entry name" value="bL25_bact_ctc"/>
    <property type="match status" value="1"/>
</dbReference>
<dbReference type="InterPro" id="IPR011035">
    <property type="entry name" value="Ribosomal_bL25/Gln-tRNA_synth"/>
</dbReference>
<evidence type="ECO:0000259" key="7">
    <source>
        <dbReference type="Pfam" id="PF01386"/>
    </source>
</evidence>
<sequence length="217" mass="23838">MSHTFNIEAVVRNDGGKGASRRLRREGLVPGIIYGGGKDPEMIATAHNKLLQHLENEAFYSSIVNVEVDGNTQRVVLKDLQRHPAKPFIIHFDLQRVAATDRIKMHVPLHFIGEDEAPGIKAGGNVSHALVDLEIICEAQNLPEYIEVDVSGMEVGDMLHLTDLNLPEGVEILALTHGDEHEHDELVVAMQAKSKAAEEEEISNEAESTEEPSSEGE</sequence>
<evidence type="ECO:0000259" key="8">
    <source>
        <dbReference type="Pfam" id="PF14693"/>
    </source>
</evidence>
<dbReference type="GO" id="GO:0022625">
    <property type="term" value="C:cytosolic large ribosomal subunit"/>
    <property type="evidence" value="ECO:0007669"/>
    <property type="project" value="TreeGrafter"/>
</dbReference>
<evidence type="ECO:0000256" key="5">
    <source>
        <dbReference type="HAMAP-Rule" id="MF_01334"/>
    </source>
</evidence>
<dbReference type="InterPro" id="IPR029751">
    <property type="entry name" value="Ribosomal_L25_dom"/>
</dbReference>
<comment type="similarity">
    <text evidence="5">Belongs to the bacterial ribosomal protein bL25 family. CTC subfamily.</text>
</comment>
<accession>A0A831NSH9</accession>
<comment type="function">
    <text evidence="5">This is one of the proteins that binds to the 5S RNA in the ribosome where it forms part of the central protuberance.</text>
</comment>
<keyword evidence="4 5" id="KW-0687">Ribonucleoprotein</keyword>